<evidence type="ECO:0000313" key="1">
    <source>
        <dbReference type="EMBL" id="VDO60058.1"/>
    </source>
</evidence>
<dbReference type="Proteomes" id="UP000267606">
    <property type="component" value="Unassembled WGS sequence"/>
</dbReference>
<dbReference type="AlphaFoldDB" id="A0A183HPF3"/>
<evidence type="ECO:0000313" key="3">
    <source>
        <dbReference type="WBParaSite" id="OFLC_0000936401-mRNA-1"/>
    </source>
</evidence>
<evidence type="ECO:0000313" key="2">
    <source>
        <dbReference type="Proteomes" id="UP000267606"/>
    </source>
</evidence>
<organism evidence="3">
    <name type="scientific">Onchocerca flexuosa</name>
    <dbReference type="NCBI Taxonomy" id="387005"/>
    <lineage>
        <taxon>Eukaryota</taxon>
        <taxon>Metazoa</taxon>
        <taxon>Ecdysozoa</taxon>
        <taxon>Nematoda</taxon>
        <taxon>Chromadorea</taxon>
        <taxon>Rhabditida</taxon>
        <taxon>Spirurina</taxon>
        <taxon>Spiruromorpha</taxon>
        <taxon>Filarioidea</taxon>
        <taxon>Onchocercidae</taxon>
        <taxon>Onchocerca</taxon>
    </lineage>
</organism>
<reference evidence="3" key="1">
    <citation type="submission" date="2016-06" db="UniProtKB">
        <authorList>
            <consortium name="WormBaseParasite"/>
        </authorList>
    </citation>
    <scope>IDENTIFICATION</scope>
</reference>
<protein>
    <submittedName>
        <fullName evidence="1 3">Uncharacterized protein</fullName>
    </submittedName>
</protein>
<gene>
    <name evidence="1" type="ORF">OFLC_LOCUS9364</name>
</gene>
<reference evidence="1 2" key="2">
    <citation type="submission" date="2018-11" db="EMBL/GenBank/DDBJ databases">
        <authorList>
            <consortium name="Pathogen Informatics"/>
        </authorList>
    </citation>
    <scope>NUCLEOTIDE SEQUENCE [LARGE SCALE GENOMIC DNA]</scope>
</reference>
<dbReference type="WBParaSite" id="OFLC_0000936401-mRNA-1">
    <property type="protein sequence ID" value="OFLC_0000936401-mRNA-1"/>
    <property type="gene ID" value="OFLC_0000936401"/>
</dbReference>
<keyword evidence="2" id="KW-1185">Reference proteome</keyword>
<accession>A0A183HPF3</accession>
<proteinExistence type="predicted"/>
<dbReference type="EMBL" id="UZAJ01011403">
    <property type="protein sequence ID" value="VDO60058.1"/>
    <property type="molecule type" value="Genomic_DNA"/>
</dbReference>
<sequence length="34" mass="4028">MVLVVGGWYYRKLGERKDQVEKKEETMVDVDVQV</sequence>
<name>A0A183HPF3_9BILA</name>